<dbReference type="InterPro" id="IPR043128">
    <property type="entry name" value="Rev_trsase/Diguanyl_cyclase"/>
</dbReference>
<dbReference type="Gene3D" id="3.30.70.270">
    <property type="match status" value="1"/>
</dbReference>
<name>A0AAE7E5C2_9BACT</name>
<dbReference type="InterPro" id="IPR000160">
    <property type="entry name" value="GGDEF_dom"/>
</dbReference>
<dbReference type="PANTHER" id="PTHR45138:SF9">
    <property type="entry name" value="DIGUANYLATE CYCLASE DGCM-RELATED"/>
    <property type="match status" value="1"/>
</dbReference>
<dbReference type="Pfam" id="PF00990">
    <property type="entry name" value="GGDEF"/>
    <property type="match status" value="1"/>
</dbReference>
<evidence type="ECO:0000256" key="2">
    <source>
        <dbReference type="ARBA" id="ARBA00034247"/>
    </source>
</evidence>
<protein>
    <recommendedName>
        <fullName evidence="1">diguanylate cyclase</fullName>
        <ecNumber evidence="1">2.7.7.65</ecNumber>
    </recommendedName>
</protein>
<feature type="domain" description="GGDEF" evidence="4">
    <location>
        <begin position="423"/>
        <end position="550"/>
    </location>
</feature>
<dbReference type="FunFam" id="3.30.70.270:FF:000001">
    <property type="entry name" value="Diguanylate cyclase domain protein"/>
    <property type="match status" value="1"/>
</dbReference>
<keyword evidence="6" id="KW-1185">Reference proteome</keyword>
<dbReference type="CDD" id="cd01949">
    <property type="entry name" value="GGDEF"/>
    <property type="match status" value="1"/>
</dbReference>
<keyword evidence="3" id="KW-0472">Membrane</keyword>
<feature type="transmembrane region" description="Helical" evidence="3">
    <location>
        <begin position="359"/>
        <end position="378"/>
    </location>
</feature>
<dbReference type="GO" id="GO:0052621">
    <property type="term" value="F:diguanylate cyclase activity"/>
    <property type="evidence" value="ECO:0007669"/>
    <property type="project" value="UniProtKB-EC"/>
</dbReference>
<evidence type="ECO:0000259" key="4">
    <source>
        <dbReference type="PROSITE" id="PS50887"/>
    </source>
</evidence>
<feature type="transmembrane region" description="Helical" evidence="3">
    <location>
        <begin position="300"/>
        <end position="320"/>
    </location>
</feature>
<dbReference type="SUPFAM" id="SSF55073">
    <property type="entry name" value="Nucleotide cyclase"/>
    <property type="match status" value="1"/>
</dbReference>
<feature type="transmembrane region" description="Helical" evidence="3">
    <location>
        <begin position="274"/>
        <end position="294"/>
    </location>
</feature>
<dbReference type="KEGG" id="avp:AVENP_2097"/>
<organism evidence="5 6">
    <name type="scientific">Arcobacter venerupis</name>
    <dbReference type="NCBI Taxonomy" id="1054033"/>
    <lineage>
        <taxon>Bacteria</taxon>
        <taxon>Pseudomonadati</taxon>
        <taxon>Campylobacterota</taxon>
        <taxon>Epsilonproteobacteria</taxon>
        <taxon>Campylobacterales</taxon>
        <taxon>Arcobacteraceae</taxon>
        <taxon>Arcobacter</taxon>
    </lineage>
</organism>
<dbReference type="InterPro" id="IPR029787">
    <property type="entry name" value="Nucleotide_cyclase"/>
</dbReference>
<dbReference type="PANTHER" id="PTHR45138">
    <property type="entry name" value="REGULATORY COMPONENTS OF SENSORY TRANSDUCTION SYSTEM"/>
    <property type="match status" value="1"/>
</dbReference>
<dbReference type="AlphaFoldDB" id="A0AAE7E5C2"/>
<keyword evidence="3" id="KW-1133">Transmembrane helix</keyword>
<evidence type="ECO:0000256" key="1">
    <source>
        <dbReference type="ARBA" id="ARBA00012528"/>
    </source>
</evidence>
<evidence type="ECO:0000256" key="3">
    <source>
        <dbReference type="SAM" id="Phobius"/>
    </source>
</evidence>
<dbReference type="SMART" id="SM00267">
    <property type="entry name" value="GGDEF"/>
    <property type="match status" value="1"/>
</dbReference>
<evidence type="ECO:0000313" key="6">
    <source>
        <dbReference type="Proteomes" id="UP000503482"/>
    </source>
</evidence>
<dbReference type="RefSeq" id="WP_128359464.1">
    <property type="nucleotide sequence ID" value="NZ_CP053840.1"/>
</dbReference>
<proteinExistence type="predicted"/>
<dbReference type="NCBIfam" id="TIGR00254">
    <property type="entry name" value="GGDEF"/>
    <property type="match status" value="1"/>
</dbReference>
<dbReference type="Proteomes" id="UP000503482">
    <property type="component" value="Chromosome"/>
</dbReference>
<comment type="catalytic activity">
    <reaction evidence="2">
        <text>2 GTP = 3',3'-c-di-GMP + 2 diphosphate</text>
        <dbReference type="Rhea" id="RHEA:24898"/>
        <dbReference type="ChEBI" id="CHEBI:33019"/>
        <dbReference type="ChEBI" id="CHEBI:37565"/>
        <dbReference type="ChEBI" id="CHEBI:58805"/>
        <dbReference type="EC" id="2.7.7.65"/>
    </reaction>
</comment>
<dbReference type="InterPro" id="IPR050469">
    <property type="entry name" value="Diguanylate_Cyclase"/>
</dbReference>
<sequence length="550" mass="64162">MKTITILLFFIISLLANESKEIDLSKANWEYRYGDSPFENSIPLWTIEKENQNLWEKIEFPRNPPNRNNQTNVWFRVKLPDVLPNDSYLYIVSTDLINQVYYEGKEIYHFGEFDKDGKGEFKGWPFHLISLANDSAGKYLYFRIYSNYTDIGFWGEILISSKIDIFEKLLKNDLPNIIVGSISIFVSILFLLTFLSKIKRLELLILGLLFLTQGLNVFFSSKIIEIYFYFPLFKQYILAIAYFFFPLGMAFFMDKSINYEVPFNLIKRVWQVHFIYLFCAILGTILGLFNLPSTYEYFDIFYNFITLPILTIFMIYFFIIGDKETKIITFSFFIISIYWLYSTLIAAGLVPWEEYPSDVAVFICLLLLSHSMVLKLTYTKELEEAKEELTILSSTDYLTKLNNRKEIDSLLKLNEEIYINCKDDFSVILLDVDDFKMVNDTFGHLVGDDVLINISNILSKFTRKTDSVGRWGGEEFIIICPKTNLEEASKLAENLRDKISKYIFDKVGNKTASFGVVSYKEDDTLTELLSRVDDAMYLAKSKGKNRVETM</sequence>
<feature type="transmembrane region" description="Helical" evidence="3">
    <location>
        <begin position="236"/>
        <end position="253"/>
    </location>
</feature>
<dbReference type="EC" id="2.7.7.65" evidence="1"/>
<dbReference type="PROSITE" id="PS50887">
    <property type="entry name" value="GGDEF"/>
    <property type="match status" value="1"/>
</dbReference>
<keyword evidence="3" id="KW-0812">Transmembrane</keyword>
<feature type="transmembrane region" description="Helical" evidence="3">
    <location>
        <begin position="177"/>
        <end position="196"/>
    </location>
</feature>
<dbReference type="EMBL" id="CP053840">
    <property type="protein sequence ID" value="QKF67631.1"/>
    <property type="molecule type" value="Genomic_DNA"/>
</dbReference>
<evidence type="ECO:0000313" key="5">
    <source>
        <dbReference type="EMBL" id="QKF67631.1"/>
    </source>
</evidence>
<feature type="transmembrane region" description="Helical" evidence="3">
    <location>
        <begin position="327"/>
        <end position="347"/>
    </location>
</feature>
<feature type="transmembrane region" description="Helical" evidence="3">
    <location>
        <begin position="203"/>
        <end position="230"/>
    </location>
</feature>
<accession>A0AAE7E5C2</accession>
<reference evidence="5 6" key="1">
    <citation type="submission" date="2020-05" db="EMBL/GenBank/DDBJ databases">
        <title>Complete genome sequencing of Campylobacter and Arcobacter type strains.</title>
        <authorList>
            <person name="Miller W.G."/>
            <person name="Yee E."/>
        </authorList>
    </citation>
    <scope>NUCLEOTIDE SEQUENCE [LARGE SCALE GENOMIC DNA]</scope>
    <source>
        <strain evidence="5 6">LMG 26156</strain>
    </source>
</reference>
<gene>
    <name evidence="5" type="ORF">AVENP_2097</name>
</gene>